<dbReference type="SUPFAM" id="SSF51905">
    <property type="entry name" value="FAD/NAD(P)-binding domain"/>
    <property type="match status" value="2"/>
</dbReference>
<gene>
    <name evidence="7" type="primary">ustF2_1</name>
    <name evidence="7" type="ORF">LCER1_G006124</name>
</gene>
<dbReference type="Proteomes" id="UP000481288">
    <property type="component" value="Unassembled WGS sequence"/>
</dbReference>
<evidence type="ECO:0000256" key="6">
    <source>
        <dbReference type="SAM" id="MobiDB-lite"/>
    </source>
</evidence>
<evidence type="ECO:0000256" key="5">
    <source>
        <dbReference type="ARBA" id="ARBA00023002"/>
    </source>
</evidence>
<dbReference type="PIRSF" id="PIRSF000332">
    <property type="entry name" value="FMO"/>
    <property type="match status" value="1"/>
</dbReference>
<keyword evidence="4" id="KW-0521">NADP</keyword>
<dbReference type="Pfam" id="PF00743">
    <property type="entry name" value="FMO-like"/>
    <property type="match status" value="2"/>
</dbReference>
<dbReference type="GO" id="GO:0050660">
    <property type="term" value="F:flavin adenine dinucleotide binding"/>
    <property type="evidence" value="ECO:0007669"/>
    <property type="project" value="InterPro"/>
</dbReference>
<dbReference type="Gene3D" id="3.50.50.60">
    <property type="entry name" value="FAD/NAD(P)-binding domain"/>
    <property type="match status" value="2"/>
</dbReference>
<evidence type="ECO:0000313" key="8">
    <source>
        <dbReference type="Proteomes" id="UP000481288"/>
    </source>
</evidence>
<comment type="caution">
    <text evidence="7">The sequence shown here is derived from an EMBL/GenBank/DDBJ whole genome shotgun (WGS) entry which is preliminary data.</text>
</comment>
<keyword evidence="2" id="KW-0285">Flavoprotein</keyword>
<comment type="similarity">
    <text evidence="1">Belongs to the FMO family.</text>
</comment>
<protein>
    <submittedName>
        <fullName evidence="7">Flavin-containing monooxygenase ustF2</fullName>
    </submittedName>
</protein>
<dbReference type="GO" id="GO:0050661">
    <property type="term" value="F:NADP binding"/>
    <property type="evidence" value="ECO:0007669"/>
    <property type="project" value="InterPro"/>
</dbReference>
<evidence type="ECO:0000256" key="1">
    <source>
        <dbReference type="ARBA" id="ARBA00009183"/>
    </source>
</evidence>
<reference evidence="7 8" key="1">
    <citation type="submission" date="2018-05" db="EMBL/GenBank/DDBJ databases">
        <title>Whole genome sequencing for identification of molecular markers to develop diagnostic detection tools for the regulated plant pathogen Lachnellula willkommii.</title>
        <authorList>
            <person name="Giroux E."/>
            <person name="Bilodeau G."/>
        </authorList>
    </citation>
    <scope>NUCLEOTIDE SEQUENCE [LARGE SCALE GENOMIC DNA]</scope>
    <source>
        <strain evidence="7 8">CBS 625.97</strain>
    </source>
</reference>
<dbReference type="Pfam" id="PF13450">
    <property type="entry name" value="NAD_binding_8"/>
    <property type="match status" value="1"/>
</dbReference>
<proteinExistence type="inferred from homology"/>
<dbReference type="InterPro" id="IPR036188">
    <property type="entry name" value="FAD/NAD-bd_sf"/>
</dbReference>
<dbReference type="InterPro" id="IPR000960">
    <property type="entry name" value="Flavin_mOase"/>
</dbReference>
<feature type="compositionally biased region" description="Polar residues" evidence="6">
    <location>
        <begin position="73"/>
        <end position="84"/>
    </location>
</feature>
<evidence type="ECO:0000313" key="7">
    <source>
        <dbReference type="EMBL" id="TVY50730.1"/>
    </source>
</evidence>
<name>A0A7D8YIG9_9HELO</name>
<keyword evidence="8" id="KW-1185">Reference proteome</keyword>
<keyword evidence="5" id="KW-0560">Oxidoreductase</keyword>
<dbReference type="GO" id="GO:0004499">
    <property type="term" value="F:N,N-dimethylaniline monooxygenase activity"/>
    <property type="evidence" value="ECO:0007669"/>
    <property type="project" value="InterPro"/>
</dbReference>
<dbReference type="EMBL" id="QGMG01001022">
    <property type="protein sequence ID" value="TVY50730.1"/>
    <property type="molecule type" value="Genomic_DNA"/>
</dbReference>
<keyword evidence="3" id="KW-0274">FAD</keyword>
<accession>A0A7D8YIG9</accession>
<keyword evidence="7" id="KW-0503">Monooxygenase</keyword>
<dbReference type="InterPro" id="IPR050346">
    <property type="entry name" value="FMO-like"/>
</dbReference>
<dbReference type="PANTHER" id="PTHR23023">
    <property type="entry name" value="DIMETHYLANILINE MONOOXYGENASE"/>
    <property type="match status" value="1"/>
</dbReference>
<sequence length="497" mass="55171">MTIKPPRVAVIGAGLSGVVSAKHLKDSGVEVVVYERSSKSGGNWVYDERRAPEPIYPSLNPSQADLASINSEAASNGEQTQRSLNGDHGNGLKDDELGLAYAPPGPAYDGLTTNVPTNLQELKGYPWPEGNEQFVNVRVCGKYLQSYSREFGVEQVTKYNTRVENVEKRGDKWRVESTTLLLEGPNKGDITINSDEFDRVIVANGHYHASKVPDTPGLKEWKDTWPDKVQHSKSYRTPDGFKDQNILLIGAGVSSTDIARELSHVANKIYQSSRGGPYDLPIELLPPVASRVTEVAHFETPTKEQTKPGGVTLKDGQVLTDIDRVIVCTGYHFSLPFLRNFHSDSTAADKADDTVLVTDGTQMHNLHKDLFYIPDPTLAFVGVPFYTATFSFFEFQAIAVAAVFSGRAWLPTQDEMRTEYQERLQSKGSGRAFHDMKGEEAGYVKGLVDWVNSHAQSTDGPKVVGHSKEWLAQREVLRETFLKFLAGKESREREKHR</sequence>
<organism evidence="7 8">
    <name type="scientific">Lachnellula cervina</name>
    <dbReference type="NCBI Taxonomy" id="1316786"/>
    <lineage>
        <taxon>Eukaryota</taxon>
        <taxon>Fungi</taxon>
        <taxon>Dikarya</taxon>
        <taxon>Ascomycota</taxon>
        <taxon>Pezizomycotina</taxon>
        <taxon>Leotiomycetes</taxon>
        <taxon>Helotiales</taxon>
        <taxon>Lachnaceae</taxon>
        <taxon>Lachnellula</taxon>
    </lineage>
</organism>
<evidence type="ECO:0000256" key="3">
    <source>
        <dbReference type="ARBA" id="ARBA00022827"/>
    </source>
</evidence>
<dbReference type="OrthoDB" id="66881at2759"/>
<evidence type="ECO:0000256" key="4">
    <source>
        <dbReference type="ARBA" id="ARBA00022857"/>
    </source>
</evidence>
<evidence type="ECO:0000256" key="2">
    <source>
        <dbReference type="ARBA" id="ARBA00022630"/>
    </source>
</evidence>
<feature type="region of interest" description="Disordered" evidence="6">
    <location>
        <begin position="73"/>
        <end position="96"/>
    </location>
</feature>
<dbReference type="PRINTS" id="PR00419">
    <property type="entry name" value="ADXRDTASE"/>
</dbReference>
<dbReference type="AlphaFoldDB" id="A0A7D8YIG9"/>
<dbReference type="InterPro" id="IPR020946">
    <property type="entry name" value="Flavin_mOase-like"/>
</dbReference>